<accession>A0ABW9JNR8</accession>
<evidence type="ECO:0008006" key="3">
    <source>
        <dbReference type="Google" id="ProtNLM"/>
    </source>
</evidence>
<organism evidence="1 2">
    <name type="scientific">Pedobacter helvus</name>
    <dbReference type="NCBI Taxonomy" id="2563444"/>
    <lineage>
        <taxon>Bacteria</taxon>
        <taxon>Pseudomonadati</taxon>
        <taxon>Bacteroidota</taxon>
        <taxon>Sphingobacteriia</taxon>
        <taxon>Sphingobacteriales</taxon>
        <taxon>Sphingobacteriaceae</taxon>
        <taxon>Pedobacter</taxon>
    </lineage>
</organism>
<keyword evidence="2" id="KW-1185">Reference proteome</keyword>
<dbReference type="PROSITE" id="PS51257">
    <property type="entry name" value="PROKAR_LIPOPROTEIN"/>
    <property type="match status" value="1"/>
</dbReference>
<dbReference type="EMBL" id="SRMP02000034">
    <property type="protein sequence ID" value="MFN0292878.1"/>
    <property type="molecule type" value="Genomic_DNA"/>
</dbReference>
<dbReference type="Proteomes" id="UP001517367">
    <property type="component" value="Unassembled WGS sequence"/>
</dbReference>
<protein>
    <recommendedName>
        <fullName evidence="3">Lipocalin-like domain-containing protein</fullName>
    </recommendedName>
</protein>
<name>A0ABW9JNR8_9SPHI</name>
<comment type="caution">
    <text evidence="1">The sequence shown here is derived from an EMBL/GenBank/DDBJ whole genome shotgun (WGS) entry which is preliminary data.</text>
</comment>
<dbReference type="RefSeq" id="WP_138728636.1">
    <property type="nucleotide sequence ID" value="NZ_SRMP02000034.1"/>
</dbReference>
<sequence length="144" mass="16674">MKKLRLLFILLFGVIFAFTGCKKDDNSSNSNRLQGRWDLTEFVWENYIDGKLIPPSPGTSYGTTTDYIVFKGNTYIIYDKDEEIEEQGTFTLEGDVLSVKNHNLTMSFPIKWKGDTQFVITNKYDISVSKKEYQILTSTYTKHK</sequence>
<proteinExistence type="predicted"/>
<reference evidence="1 2" key="1">
    <citation type="submission" date="2024-12" db="EMBL/GenBank/DDBJ databases">
        <authorList>
            <person name="Hu S."/>
        </authorList>
    </citation>
    <scope>NUCLEOTIDE SEQUENCE [LARGE SCALE GENOMIC DNA]</scope>
    <source>
        <strain evidence="1 2">P-25</strain>
    </source>
</reference>
<evidence type="ECO:0000313" key="2">
    <source>
        <dbReference type="Proteomes" id="UP001517367"/>
    </source>
</evidence>
<gene>
    <name evidence="1" type="ORF">E5L68_015890</name>
</gene>
<evidence type="ECO:0000313" key="1">
    <source>
        <dbReference type="EMBL" id="MFN0292878.1"/>
    </source>
</evidence>